<keyword evidence="8" id="KW-1015">Disulfide bond</keyword>
<dbReference type="Pfam" id="PF07519">
    <property type="entry name" value="Tannase"/>
    <property type="match status" value="1"/>
</dbReference>
<name>A0A9P5HQ39_9HYPO</name>
<keyword evidence="3" id="KW-0624">Polysaccharide degradation</keyword>
<evidence type="ECO:0000313" key="11">
    <source>
        <dbReference type="EMBL" id="KAF7556390.1"/>
    </source>
</evidence>
<keyword evidence="3" id="KW-0858">Xylan degradation</keyword>
<evidence type="ECO:0000256" key="4">
    <source>
        <dbReference type="ARBA" id="ARBA00022723"/>
    </source>
</evidence>
<dbReference type="InterPro" id="IPR029058">
    <property type="entry name" value="AB_hydrolase_fold"/>
</dbReference>
<evidence type="ECO:0000256" key="5">
    <source>
        <dbReference type="ARBA" id="ARBA00022729"/>
    </source>
</evidence>
<dbReference type="Proteomes" id="UP000722485">
    <property type="component" value="Unassembled WGS sequence"/>
</dbReference>
<dbReference type="EC" id="3.1.1.-" evidence="10"/>
<comment type="similarity">
    <text evidence="1 10">Belongs to the tannase family.</text>
</comment>
<evidence type="ECO:0000256" key="1">
    <source>
        <dbReference type="ARBA" id="ARBA00006249"/>
    </source>
</evidence>
<dbReference type="OrthoDB" id="3039123at2759"/>
<keyword evidence="5" id="KW-0732">Signal</keyword>
<dbReference type="SUPFAM" id="SSF53474">
    <property type="entry name" value="alpha/beta-Hydrolases"/>
    <property type="match status" value="1"/>
</dbReference>
<proteinExistence type="inferred from homology"/>
<sequence>MPTDPENGCSAPCLGTTGRRIYHHVAEHCTDLYDFTGDAGLEAPTVVTNVTYIPADDDLDIPGYCEVYGYIDGYTKFGLALPAEGADWSGTFQSQGCGGSCGVLGLYYVYGYGSLGWAYDILKRGWIASSNDMGHQNGLNDTLSTWSFFRNNRTSEYLFSSLSTHQTAVMGKAMAEFYYSKPVKRSYFRGGSTGGRQGFIEAARYPHDFDGIITGYGAVNETGIGAIQFVYLAQASTYQNGTQILYLEDLRTLNKGAIKACDANDGFVDGMIDLAYKCDFDPVDVLCIGNQTSGCLSSMDKVNAARAMYGYPSNSFTDRIIPVALPPGSELEWAVWAVDYASPRYGIHFAQNFSINAAYQTDLPWSWTYNDQDWDTMPYELGYMEDIYTADFTALNVFRKRGGKILHYQGWGDANVAAGWNYNLYKETVDLIGLNTTSNFHRLFMYPEMAHIDLSVNSTVAWRVDYYSLIEDWVENGVSPDRLVVERYNLTSKETIDYRPYWPWPYTGNYTGNGLTGEISDVGDWHPVLIPDLE</sequence>
<keyword evidence="6 10" id="KW-0378">Hydrolase</keyword>
<evidence type="ECO:0000256" key="10">
    <source>
        <dbReference type="RuleBase" id="RU361238"/>
    </source>
</evidence>
<dbReference type="GO" id="GO:0045493">
    <property type="term" value="P:xylan catabolic process"/>
    <property type="evidence" value="ECO:0007669"/>
    <property type="project" value="UniProtKB-KW"/>
</dbReference>
<evidence type="ECO:0000256" key="6">
    <source>
        <dbReference type="ARBA" id="ARBA00022801"/>
    </source>
</evidence>
<evidence type="ECO:0000256" key="3">
    <source>
        <dbReference type="ARBA" id="ARBA00022651"/>
    </source>
</evidence>
<evidence type="ECO:0000256" key="8">
    <source>
        <dbReference type="ARBA" id="ARBA00023157"/>
    </source>
</evidence>
<comment type="caution">
    <text evidence="11">The sequence shown here is derived from an EMBL/GenBank/DDBJ whole genome shotgun (WGS) entry which is preliminary data.</text>
</comment>
<protein>
    <recommendedName>
        <fullName evidence="10">Carboxylic ester hydrolase</fullName>
        <ecNumber evidence="10">3.1.1.-</ecNumber>
    </recommendedName>
</protein>
<organism evidence="11 12">
    <name type="scientific">Cylindrodendrum hubeiense</name>
    <dbReference type="NCBI Taxonomy" id="595255"/>
    <lineage>
        <taxon>Eukaryota</taxon>
        <taxon>Fungi</taxon>
        <taxon>Dikarya</taxon>
        <taxon>Ascomycota</taxon>
        <taxon>Pezizomycotina</taxon>
        <taxon>Sordariomycetes</taxon>
        <taxon>Hypocreomycetidae</taxon>
        <taxon>Hypocreales</taxon>
        <taxon>Nectriaceae</taxon>
        <taxon>Cylindrodendrum</taxon>
    </lineage>
</organism>
<keyword evidence="2" id="KW-0719">Serine esterase</keyword>
<dbReference type="PANTHER" id="PTHR33938">
    <property type="entry name" value="FERULOYL ESTERASE B-RELATED"/>
    <property type="match status" value="1"/>
</dbReference>
<comment type="catalytic activity">
    <reaction evidence="9">
        <text>feruloyl-polysaccharide + H2O = ferulate + polysaccharide.</text>
        <dbReference type="EC" id="3.1.1.73"/>
    </reaction>
</comment>
<dbReference type="EMBL" id="JAANBB010000012">
    <property type="protein sequence ID" value="KAF7556390.1"/>
    <property type="molecule type" value="Genomic_DNA"/>
</dbReference>
<keyword evidence="7" id="KW-0106">Calcium</keyword>
<dbReference type="AlphaFoldDB" id="A0A9P5HQ39"/>
<gene>
    <name evidence="11" type="ORF">G7Z17_g1431</name>
</gene>
<keyword evidence="4" id="KW-0479">Metal-binding</keyword>
<accession>A0A9P5HQ39</accession>
<dbReference type="PANTHER" id="PTHR33938:SF15">
    <property type="entry name" value="FERULOYL ESTERASE B-RELATED"/>
    <property type="match status" value="1"/>
</dbReference>
<dbReference type="InterPro" id="IPR011118">
    <property type="entry name" value="Tannase/feruloyl_esterase"/>
</dbReference>
<evidence type="ECO:0000256" key="9">
    <source>
        <dbReference type="ARBA" id="ARBA00034075"/>
    </source>
</evidence>
<evidence type="ECO:0000256" key="7">
    <source>
        <dbReference type="ARBA" id="ARBA00022837"/>
    </source>
</evidence>
<dbReference type="GO" id="GO:0046872">
    <property type="term" value="F:metal ion binding"/>
    <property type="evidence" value="ECO:0007669"/>
    <property type="project" value="UniProtKB-KW"/>
</dbReference>
<dbReference type="GO" id="GO:0030600">
    <property type="term" value="F:feruloyl esterase activity"/>
    <property type="evidence" value="ECO:0007669"/>
    <property type="project" value="UniProtKB-EC"/>
</dbReference>
<reference evidence="11" key="1">
    <citation type="submission" date="2020-03" db="EMBL/GenBank/DDBJ databases">
        <title>Draft Genome Sequence of Cylindrodendrum hubeiense.</title>
        <authorList>
            <person name="Buettner E."/>
            <person name="Kellner H."/>
        </authorList>
    </citation>
    <scope>NUCLEOTIDE SEQUENCE</scope>
    <source>
        <strain evidence="11">IHI 201604</strain>
    </source>
</reference>
<evidence type="ECO:0000256" key="2">
    <source>
        <dbReference type="ARBA" id="ARBA00022487"/>
    </source>
</evidence>
<keyword evidence="3" id="KW-0119">Carbohydrate metabolism</keyword>
<keyword evidence="12" id="KW-1185">Reference proteome</keyword>
<evidence type="ECO:0000313" key="12">
    <source>
        <dbReference type="Proteomes" id="UP000722485"/>
    </source>
</evidence>